<evidence type="ECO:0000259" key="7">
    <source>
        <dbReference type="Pfam" id="PF12832"/>
    </source>
</evidence>
<evidence type="ECO:0000256" key="3">
    <source>
        <dbReference type="ARBA" id="ARBA00022692"/>
    </source>
</evidence>
<evidence type="ECO:0000313" key="8">
    <source>
        <dbReference type="EMBL" id="KFM80406.1"/>
    </source>
</evidence>
<comment type="subcellular location">
    <subcellularLocation>
        <location evidence="1">Membrane</location>
        <topology evidence="1">Multi-pass membrane protein</topology>
    </subcellularLocation>
</comment>
<evidence type="ECO:0000256" key="4">
    <source>
        <dbReference type="ARBA" id="ARBA00022989"/>
    </source>
</evidence>
<dbReference type="AlphaFoldDB" id="A0A087USR7"/>
<dbReference type="PANTHER" id="PTHR16172">
    <property type="entry name" value="MAJOR FACILITATOR SUPERFAMILY DOMAIN-CONTAINING PROTEIN 6-LIKE"/>
    <property type="match status" value="1"/>
</dbReference>
<gene>
    <name evidence="8" type="ORF">X975_04666</name>
</gene>
<evidence type="ECO:0000256" key="5">
    <source>
        <dbReference type="ARBA" id="ARBA00023136"/>
    </source>
</evidence>
<dbReference type="OMA" id="VQVEAVW"/>
<dbReference type="Gene3D" id="1.20.1250.20">
    <property type="entry name" value="MFS general substrate transporter like domains"/>
    <property type="match status" value="1"/>
</dbReference>
<dbReference type="GO" id="GO:0016020">
    <property type="term" value="C:membrane"/>
    <property type="evidence" value="ECO:0007669"/>
    <property type="project" value="UniProtKB-SubCell"/>
</dbReference>
<proteinExistence type="inferred from homology"/>
<dbReference type="Pfam" id="PF12832">
    <property type="entry name" value="MFS_1_like"/>
    <property type="match status" value="1"/>
</dbReference>
<dbReference type="InterPro" id="IPR024989">
    <property type="entry name" value="MFS_assoc_dom"/>
</dbReference>
<keyword evidence="4 6" id="KW-1133">Transmembrane helix</keyword>
<evidence type="ECO:0000256" key="2">
    <source>
        <dbReference type="ARBA" id="ARBA00005241"/>
    </source>
</evidence>
<dbReference type="STRING" id="407821.A0A087USR7"/>
<organism evidence="8 9">
    <name type="scientific">Stegodyphus mimosarum</name>
    <name type="common">African social velvet spider</name>
    <dbReference type="NCBI Taxonomy" id="407821"/>
    <lineage>
        <taxon>Eukaryota</taxon>
        <taxon>Metazoa</taxon>
        <taxon>Ecdysozoa</taxon>
        <taxon>Arthropoda</taxon>
        <taxon>Chelicerata</taxon>
        <taxon>Arachnida</taxon>
        <taxon>Araneae</taxon>
        <taxon>Araneomorphae</taxon>
        <taxon>Entelegynae</taxon>
        <taxon>Eresoidea</taxon>
        <taxon>Eresidae</taxon>
        <taxon>Stegodyphus</taxon>
    </lineage>
</organism>
<sequence length="167" mass="18296">MADSNEKGPQHVIDFKVKSNQINLQNNMSVSNGIALTHTNASVKKEVQETTDHLNPKNLNITWNIYKNFKICIYKPLIPLKLALLLWFGAGAVPAPFLAVYFKQRGLALSELSTMYMIAPTVQFIGTTLSGVIADKIGKSKPVLIGNIILAIISSACILVVPRMSTE</sequence>
<evidence type="ECO:0000256" key="6">
    <source>
        <dbReference type="SAM" id="Phobius"/>
    </source>
</evidence>
<dbReference type="PANTHER" id="PTHR16172:SF41">
    <property type="entry name" value="MAJOR FACILITATOR SUPERFAMILY DOMAIN-CONTAINING PROTEIN 6-LIKE"/>
    <property type="match status" value="1"/>
</dbReference>
<feature type="non-terminal residue" evidence="8">
    <location>
        <position position="167"/>
    </location>
</feature>
<evidence type="ECO:0000256" key="1">
    <source>
        <dbReference type="ARBA" id="ARBA00004141"/>
    </source>
</evidence>
<feature type="transmembrane region" description="Helical" evidence="6">
    <location>
        <begin position="82"/>
        <end position="102"/>
    </location>
</feature>
<evidence type="ECO:0000313" key="9">
    <source>
        <dbReference type="Proteomes" id="UP000054359"/>
    </source>
</evidence>
<keyword evidence="3 6" id="KW-0812">Transmembrane</keyword>
<accession>A0A087USR7</accession>
<dbReference type="EMBL" id="KK121402">
    <property type="protein sequence ID" value="KFM80406.1"/>
    <property type="molecule type" value="Genomic_DNA"/>
</dbReference>
<keyword evidence="9" id="KW-1185">Reference proteome</keyword>
<reference evidence="8 9" key="1">
    <citation type="submission" date="2013-11" db="EMBL/GenBank/DDBJ databases">
        <title>Genome sequencing of Stegodyphus mimosarum.</title>
        <authorList>
            <person name="Bechsgaard J."/>
        </authorList>
    </citation>
    <scope>NUCLEOTIDE SEQUENCE [LARGE SCALE GENOMIC DNA]</scope>
</reference>
<comment type="similarity">
    <text evidence="2">Belongs to the major facilitator superfamily. MFSD6 family.</text>
</comment>
<dbReference type="InterPro" id="IPR036259">
    <property type="entry name" value="MFS_trans_sf"/>
</dbReference>
<dbReference type="InterPro" id="IPR051717">
    <property type="entry name" value="MFS_MFSD6"/>
</dbReference>
<dbReference type="SUPFAM" id="SSF103473">
    <property type="entry name" value="MFS general substrate transporter"/>
    <property type="match status" value="1"/>
</dbReference>
<keyword evidence="5 6" id="KW-0472">Membrane</keyword>
<feature type="transmembrane region" description="Helical" evidence="6">
    <location>
        <begin position="114"/>
        <end position="134"/>
    </location>
</feature>
<dbReference type="Proteomes" id="UP000054359">
    <property type="component" value="Unassembled WGS sequence"/>
</dbReference>
<name>A0A087USR7_STEMI</name>
<protein>
    <recommendedName>
        <fullName evidence="7">Major facilitator superfamily associated domain-containing protein</fullName>
    </recommendedName>
</protein>
<feature type="transmembrane region" description="Helical" evidence="6">
    <location>
        <begin position="143"/>
        <end position="161"/>
    </location>
</feature>
<feature type="domain" description="Major facilitator superfamily associated" evidence="7">
    <location>
        <begin position="78"/>
        <end position="162"/>
    </location>
</feature>